<proteinExistence type="predicted"/>
<dbReference type="Pfam" id="PF19914">
    <property type="entry name" value="WEF-hand"/>
    <property type="match status" value="1"/>
</dbReference>
<dbReference type="EMBL" id="VCAZ01000111">
    <property type="protein sequence ID" value="TST60398.1"/>
    <property type="molecule type" value="Genomic_DNA"/>
</dbReference>
<dbReference type="InterPro" id="IPR045458">
    <property type="entry name" value="Wolframin_Sel1-like_rpt"/>
</dbReference>
<keyword evidence="2" id="KW-0812">Transmembrane</keyword>
<dbReference type="InterPro" id="IPR045460">
    <property type="entry name" value="Wolframin_EF-hand"/>
</dbReference>
<accession>A0A556V3S4</accession>
<evidence type="ECO:0000256" key="1">
    <source>
        <dbReference type="SAM" id="MobiDB-lite"/>
    </source>
</evidence>
<feature type="domain" description="Wolframin EF-hand" evidence="3">
    <location>
        <begin position="194"/>
        <end position="267"/>
    </location>
</feature>
<dbReference type="Proteomes" id="UP000319801">
    <property type="component" value="Unassembled WGS sequence"/>
</dbReference>
<feature type="region of interest" description="Disordered" evidence="1">
    <location>
        <begin position="255"/>
        <end position="282"/>
    </location>
</feature>
<feature type="transmembrane region" description="Helical" evidence="2">
    <location>
        <begin position="342"/>
        <end position="367"/>
    </location>
</feature>
<evidence type="ECO:0000256" key="2">
    <source>
        <dbReference type="SAM" id="Phobius"/>
    </source>
</evidence>
<dbReference type="Pfam" id="PF20023">
    <property type="entry name" value="WSLR"/>
    <property type="match status" value="2"/>
</dbReference>
<dbReference type="PRINTS" id="PR02060">
    <property type="entry name" value="WOLFFAMILY"/>
</dbReference>
<evidence type="ECO:0000259" key="3">
    <source>
        <dbReference type="Pfam" id="PF19914"/>
    </source>
</evidence>
<sequence length="392" mass="43807">MQRPGGEQRRHAGMPDWLSEMDSFPPESPSSSPTDSISLASLLSGHTPRTVPSFSTPASSSRVSSSFHPAPQTGRSQLNAASGVFQNRPTGGASSSAGDISEELDIEELKQRAKNGDAKAQTEVGRYYLRLSEHEDEEVNSVTAVTWLLQAAKNGRRDAVKLLQFCLHERKGITAENREEVCTLASESRFERSVRKAALCMYWKLNPDKKRQVSTVELLENISHYNSETDGAPDNLHSSPAQKQRKVLERLVSINGISPSPDFDPEVDDDDDDDDEPVKHPDELPLHQKILKFPLHAVTEVKEVLIDWASRAGMQWISTLIPTHHVNTLIFFFIISNLTLDFFLLVIPLVVFYLSFLSMVICTLRVFQNSKAWDNFKTLTIHVGSFRARIGP</sequence>
<evidence type="ECO:0000313" key="5">
    <source>
        <dbReference type="Proteomes" id="UP000319801"/>
    </source>
</evidence>
<dbReference type="GO" id="GO:0005789">
    <property type="term" value="C:endoplasmic reticulum membrane"/>
    <property type="evidence" value="ECO:0007669"/>
    <property type="project" value="TreeGrafter"/>
</dbReference>
<feature type="compositionally biased region" description="Low complexity" evidence="1">
    <location>
        <begin position="50"/>
        <end position="71"/>
    </location>
</feature>
<feature type="compositionally biased region" description="Basic and acidic residues" evidence="1">
    <location>
        <begin position="1"/>
        <end position="10"/>
    </location>
</feature>
<dbReference type="GO" id="GO:0055074">
    <property type="term" value="P:calcium ion homeostasis"/>
    <property type="evidence" value="ECO:0007669"/>
    <property type="project" value="InterPro"/>
</dbReference>
<comment type="caution">
    <text evidence="4">The sequence shown here is derived from an EMBL/GenBank/DDBJ whole genome shotgun (WGS) entry which is preliminary data.</text>
</comment>
<evidence type="ECO:0000313" key="4">
    <source>
        <dbReference type="EMBL" id="TST60398.1"/>
    </source>
</evidence>
<feature type="compositionally biased region" description="Low complexity" evidence="1">
    <location>
        <begin position="23"/>
        <end position="41"/>
    </location>
</feature>
<dbReference type="InterPro" id="IPR026208">
    <property type="entry name" value="Wolframin"/>
</dbReference>
<name>A0A556V3S4_BAGYA</name>
<keyword evidence="5" id="KW-1185">Reference proteome</keyword>
<reference evidence="4 5" key="1">
    <citation type="journal article" date="2019" name="Genome Biol. Evol.">
        <title>Whole-Genome Sequencing of the Giant Devil Catfish, Bagarius yarrelli.</title>
        <authorList>
            <person name="Jiang W."/>
            <person name="Lv Y."/>
            <person name="Cheng L."/>
            <person name="Yang K."/>
            <person name="Chao B."/>
            <person name="Wang X."/>
            <person name="Li Y."/>
            <person name="Pan X."/>
            <person name="You X."/>
            <person name="Zhang Y."/>
            <person name="Yang J."/>
            <person name="Li J."/>
            <person name="Zhang X."/>
            <person name="Liu S."/>
            <person name="Sun C."/>
            <person name="Yang J."/>
            <person name="Shi Q."/>
        </authorList>
    </citation>
    <scope>NUCLEOTIDE SEQUENCE [LARGE SCALE GENOMIC DNA]</scope>
    <source>
        <strain evidence="4">JWS20170419001</strain>
        <tissue evidence="4">Muscle</tissue>
    </source>
</reference>
<dbReference type="GO" id="GO:0030968">
    <property type="term" value="P:endoplasmic reticulum unfolded protein response"/>
    <property type="evidence" value="ECO:0007669"/>
    <property type="project" value="TreeGrafter"/>
</dbReference>
<keyword evidence="2" id="KW-1133">Transmembrane helix</keyword>
<dbReference type="OrthoDB" id="8936583at2759"/>
<dbReference type="InterPro" id="IPR011990">
    <property type="entry name" value="TPR-like_helical_dom_sf"/>
</dbReference>
<feature type="compositionally biased region" description="Acidic residues" evidence="1">
    <location>
        <begin position="263"/>
        <end position="276"/>
    </location>
</feature>
<protein>
    <submittedName>
        <fullName evidence="4">Wolframin</fullName>
    </submittedName>
</protein>
<feature type="region of interest" description="Disordered" evidence="1">
    <location>
        <begin position="1"/>
        <end position="76"/>
    </location>
</feature>
<gene>
    <name evidence="4" type="ORF">Baya_12722</name>
</gene>
<organism evidence="4 5">
    <name type="scientific">Bagarius yarrelli</name>
    <name type="common">Goonch</name>
    <name type="synonym">Bagrus yarrelli</name>
    <dbReference type="NCBI Taxonomy" id="175774"/>
    <lineage>
        <taxon>Eukaryota</taxon>
        <taxon>Metazoa</taxon>
        <taxon>Chordata</taxon>
        <taxon>Craniata</taxon>
        <taxon>Vertebrata</taxon>
        <taxon>Euteleostomi</taxon>
        <taxon>Actinopterygii</taxon>
        <taxon>Neopterygii</taxon>
        <taxon>Teleostei</taxon>
        <taxon>Ostariophysi</taxon>
        <taxon>Siluriformes</taxon>
        <taxon>Sisoridae</taxon>
        <taxon>Sisorinae</taxon>
        <taxon>Bagarius</taxon>
    </lineage>
</organism>
<dbReference type="PANTHER" id="PTHR13098:SF5">
    <property type="entry name" value="WOLFRAM SYNDROME 1B (WOLFRAMIN)"/>
    <property type="match status" value="1"/>
</dbReference>
<dbReference type="InterPro" id="IPR026209">
    <property type="entry name" value="Wolframin_fam"/>
</dbReference>
<dbReference type="AlphaFoldDB" id="A0A556V3S4"/>
<dbReference type="PANTHER" id="PTHR13098">
    <property type="entry name" value="WOLFRAMIN"/>
    <property type="match status" value="1"/>
</dbReference>
<dbReference type="Gene3D" id="1.25.40.10">
    <property type="entry name" value="Tetratricopeptide repeat domain"/>
    <property type="match status" value="1"/>
</dbReference>
<keyword evidence="2" id="KW-0472">Membrane</keyword>
<dbReference type="PRINTS" id="PR02061">
    <property type="entry name" value="WOLFRAMIN"/>
</dbReference>